<dbReference type="Pfam" id="PF00096">
    <property type="entry name" value="zf-C2H2"/>
    <property type="match status" value="2"/>
</dbReference>
<evidence type="ECO:0000259" key="10">
    <source>
        <dbReference type="PROSITE" id="PS50157"/>
    </source>
</evidence>
<dbReference type="SMART" id="SM00355">
    <property type="entry name" value="ZnF_C2H2"/>
    <property type="match status" value="2"/>
</dbReference>
<name>A0A7R9D7T2_TIMCR</name>
<dbReference type="InterPro" id="IPR036236">
    <property type="entry name" value="Znf_C2H2_sf"/>
</dbReference>
<dbReference type="InterPro" id="IPR013087">
    <property type="entry name" value="Znf_C2H2_type"/>
</dbReference>
<evidence type="ECO:0000256" key="1">
    <source>
        <dbReference type="ARBA" id="ARBA00004123"/>
    </source>
</evidence>
<feature type="domain" description="C2H2-type" evidence="10">
    <location>
        <begin position="71"/>
        <end position="98"/>
    </location>
</feature>
<keyword evidence="9" id="KW-1133">Transmembrane helix</keyword>
<protein>
    <recommendedName>
        <fullName evidence="10">C2H2-type domain-containing protein</fullName>
    </recommendedName>
</protein>
<dbReference type="GO" id="GO:0010468">
    <property type="term" value="P:regulation of gene expression"/>
    <property type="evidence" value="ECO:0007669"/>
    <property type="project" value="TreeGrafter"/>
</dbReference>
<dbReference type="InterPro" id="IPR050331">
    <property type="entry name" value="Zinc_finger"/>
</dbReference>
<proteinExistence type="predicted"/>
<dbReference type="GO" id="GO:0003677">
    <property type="term" value="F:DNA binding"/>
    <property type="evidence" value="ECO:0007669"/>
    <property type="project" value="UniProtKB-KW"/>
</dbReference>
<feature type="transmembrane region" description="Helical" evidence="9">
    <location>
        <begin position="129"/>
        <end position="150"/>
    </location>
</feature>
<keyword evidence="3" id="KW-0677">Repeat</keyword>
<gene>
    <name evidence="11" type="ORF">TCEB3V08_LOCUS9621</name>
</gene>
<dbReference type="AlphaFoldDB" id="A0A7R9D7T2"/>
<keyword evidence="2" id="KW-0479">Metal-binding</keyword>
<dbReference type="PROSITE" id="PS00028">
    <property type="entry name" value="ZINC_FINGER_C2H2_1"/>
    <property type="match status" value="2"/>
</dbReference>
<keyword evidence="6" id="KW-0238">DNA-binding</keyword>
<comment type="subcellular location">
    <subcellularLocation>
        <location evidence="1">Nucleus</location>
    </subcellularLocation>
</comment>
<dbReference type="GO" id="GO:0008270">
    <property type="term" value="F:zinc ion binding"/>
    <property type="evidence" value="ECO:0007669"/>
    <property type="project" value="UniProtKB-KW"/>
</dbReference>
<keyword evidence="4 8" id="KW-0863">Zinc-finger</keyword>
<dbReference type="PANTHER" id="PTHR16515">
    <property type="entry name" value="PR DOMAIN ZINC FINGER PROTEIN"/>
    <property type="match status" value="1"/>
</dbReference>
<evidence type="ECO:0000256" key="9">
    <source>
        <dbReference type="SAM" id="Phobius"/>
    </source>
</evidence>
<evidence type="ECO:0000256" key="2">
    <source>
        <dbReference type="ARBA" id="ARBA00022723"/>
    </source>
</evidence>
<dbReference type="PANTHER" id="PTHR16515:SF49">
    <property type="entry name" value="GASTRULA ZINC FINGER PROTEIN XLCGF49.1-LIKE-RELATED"/>
    <property type="match status" value="1"/>
</dbReference>
<sequence>MQGAINRSISGQIQLAYPSFLSLSLSLSLSEGGEFLYDFYSTALSSSSCNVFAKGVTSGGAVGNEGTEKPHKCGLCSKSFPTPGDLKSHMYVHNGSWPFKCHICNRGFSKHTNLKNHLFLHTDMISFDFFVHFYLCYSLFSFSFHIPLILQPDTIFSSHWHDDVSSYLVFEALSSVTR</sequence>
<dbReference type="SUPFAM" id="SSF57667">
    <property type="entry name" value="beta-beta-alpha zinc fingers"/>
    <property type="match status" value="1"/>
</dbReference>
<dbReference type="GO" id="GO:0005634">
    <property type="term" value="C:nucleus"/>
    <property type="evidence" value="ECO:0007669"/>
    <property type="project" value="UniProtKB-SubCell"/>
</dbReference>
<keyword evidence="9" id="KW-0812">Transmembrane</keyword>
<keyword evidence="9" id="KW-0472">Membrane</keyword>
<dbReference type="EMBL" id="OC320700">
    <property type="protein sequence ID" value="CAD7408632.1"/>
    <property type="molecule type" value="Genomic_DNA"/>
</dbReference>
<feature type="domain" description="C2H2-type" evidence="10">
    <location>
        <begin position="99"/>
        <end position="122"/>
    </location>
</feature>
<evidence type="ECO:0000256" key="8">
    <source>
        <dbReference type="PROSITE-ProRule" id="PRU00042"/>
    </source>
</evidence>
<evidence type="ECO:0000256" key="4">
    <source>
        <dbReference type="ARBA" id="ARBA00022771"/>
    </source>
</evidence>
<evidence type="ECO:0000256" key="3">
    <source>
        <dbReference type="ARBA" id="ARBA00022737"/>
    </source>
</evidence>
<evidence type="ECO:0000256" key="7">
    <source>
        <dbReference type="ARBA" id="ARBA00023242"/>
    </source>
</evidence>
<keyword evidence="5" id="KW-0862">Zinc</keyword>
<dbReference type="FunFam" id="3.30.160.60:FF:000086">
    <property type="entry name" value="transcription factor E4F1 isoform X1"/>
    <property type="match status" value="1"/>
</dbReference>
<keyword evidence="7" id="KW-0539">Nucleus</keyword>
<accession>A0A7R9D7T2</accession>
<dbReference type="Gene3D" id="3.30.160.60">
    <property type="entry name" value="Classic Zinc Finger"/>
    <property type="match status" value="2"/>
</dbReference>
<evidence type="ECO:0000256" key="5">
    <source>
        <dbReference type="ARBA" id="ARBA00022833"/>
    </source>
</evidence>
<organism evidence="11">
    <name type="scientific">Timema cristinae</name>
    <name type="common">Walking stick</name>
    <dbReference type="NCBI Taxonomy" id="61476"/>
    <lineage>
        <taxon>Eukaryota</taxon>
        <taxon>Metazoa</taxon>
        <taxon>Ecdysozoa</taxon>
        <taxon>Arthropoda</taxon>
        <taxon>Hexapoda</taxon>
        <taxon>Insecta</taxon>
        <taxon>Pterygota</taxon>
        <taxon>Neoptera</taxon>
        <taxon>Polyneoptera</taxon>
        <taxon>Phasmatodea</taxon>
        <taxon>Timematodea</taxon>
        <taxon>Timematoidea</taxon>
        <taxon>Timematidae</taxon>
        <taxon>Timema</taxon>
    </lineage>
</organism>
<evidence type="ECO:0000256" key="6">
    <source>
        <dbReference type="ARBA" id="ARBA00023125"/>
    </source>
</evidence>
<dbReference type="PROSITE" id="PS50157">
    <property type="entry name" value="ZINC_FINGER_C2H2_2"/>
    <property type="match status" value="2"/>
</dbReference>
<dbReference type="FunFam" id="3.30.160.60:FF:000446">
    <property type="entry name" value="Zinc finger protein"/>
    <property type="match status" value="1"/>
</dbReference>
<reference evidence="11" key="1">
    <citation type="submission" date="2020-11" db="EMBL/GenBank/DDBJ databases">
        <authorList>
            <person name="Tran Van P."/>
        </authorList>
    </citation>
    <scope>NUCLEOTIDE SEQUENCE</scope>
</reference>
<evidence type="ECO:0000313" key="11">
    <source>
        <dbReference type="EMBL" id="CAD7408632.1"/>
    </source>
</evidence>